<dbReference type="EMBL" id="VSSQ01076789">
    <property type="protein sequence ID" value="MPN27037.1"/>
    <property type="molecule type" value="Genomic_DNA"/>
</dbReference>
<protein>
    <submittedName>
        <fullName evidence="1">Uncharacterized protein</fullName>
    </submittedName>
</protein>
<name>A0A645GJF5_9ZZZZ</name>
<evidence type="ECO:0000313" key="1">
    <source>
        <dbReference type="EMBL" id="MPN27037.1"/>
    </source>
</evidence>
<dbReference type="AlphaFoldDB" id="A0A645GJF5"/>
<sequence>MPALGTSQPRPDTVSGNPAHIGNLSQFLLGGLHELFEGPETGREYSCRLLPHLSDSEGVEKF</sequence>
<organism evidence="1">
    <name type="scientific">bioreactor metagenome</name>
    <dbReference type="NCBI Taxonomy" id="1076179"/>
    <lineage>
        <taxon>unclassified sequences</taxon>
        <taxon>metagenomes</taxon>
        <taxon>ecological metagenomes</taxon>
    </lineage>
</organism>
<gene>
    <name evidence="1" type="ORF">SDC9_174464</name>
</gene>
<comment type="caution">
    <text evidence="1">The sequence shown here is derived from an EMBL/GenBank/DDBJ whole genome shotgun (WGS) entry which is preliminary data.</text>
</comment>
<proteinExistence type="predicted"/>
<reference evidence="1" key="1">
    <citation type="submission" date="2019-08" db="EMBL/GenBank/DDBJ databases">
        <authorList>
            <person name="Kucharzyk K."/>
            <person name="Murdoch R.W."/>
            <person name="Higgins S."/>
            <person name="Loffler F."/>
        </authorList>
    </citation>
    <scope>NUCLEOTIDE SEQUENCE</scope>
</reference>
<accession>A0A645GJF5</accession>